<reference evidence="6" key="1">
    <citation type="submission" date="2023-03" db="EMBL/GenBank/DDBJ databases">
        <title>Massive genome expansion in bonnet fungi (Mycena s.s.) driven by repeated elements and novel gene families across ecological guilds.</title>
        <authorList>
            <consortium name="Lawrence Berkeley National Laboratory"/>
            <person name="Harder C.B."/>
            <person name="Miyauchi S."/>
            <person name="Viragh M."/>
            <person name="Kuo A."/>
            <person name="Thoen E."/>
            <person name="Andreopoulos B."/>
            <person name="Lu D."/>
            <person name="Skrede I."/>
            <person name="Drula E."/>
            <person name="Henrissat B."/>
            <person name="Morin E."/>
            <person name="Kohler A."/>
            <person name="Barry K."/>
            <person name="LaButti K."/>
            <person name="Morin E."/>
            <person name="Salamov A."/>
            <person name="Lipzen A."/>
            <person name="Mereny Z."/>
            <person name="Hegedus B."/>
            <person name="Baldrian P."/>
            <person name="Stursova M."/>
            <person name="Weitz H."/>
            <person name="Taylor A."/>
            <person name="Grigoriev I.V."/>
            <person name="Nagy L.G."/>
            <person name="Martin F."/>
            <person name="Kauserud H."/>
        </authorList>
    </citation>
    <scope>NUCLEOTIDE SEQUENCE</scope>
    <source>
        <strain evidence="6">9144</strain>
    </source>
</reference>
<dbReference type="InterPro" id="IPR003689">
    <property type="entry name" value="ZIP"/>
</dbReference>
<protein>
    <submittedName>
        <fullName evidence="6">ZIP zinc transporter-domain-containing protein</fullName>
    </submittedName>
</protein>
<keyword evidence="3 5" id="KW-1133">Transmembrane helix</keyword>
<organism evidence="6 7">
    <name type="scientific">Mycena pura</name>
    <dbReference type="NCBI Taxonomy" id="153505"/>
    <lineage>
        <taxon>Eukaryota</taxon>
        <taxon>Fungi</taxon>
        <taxon>Dikarya</taxon>
        <taxon>Basidiomycota</taxon>
        <taxon>Agaricomycotina</taxon>
        <taxon>Agaricomycetes</taxon>
        <taxon>Agaricomycetidae</taxon>
        <taxon>Agaricales</taxon>
        <taxon>Marasmiineae</taxon>
        <taxon>Mycenaceae</taxon>
        <taxon>Mycena</taxon>
    </lineage>
</organism>
<dbReference type="PANTHER" id="PTHR11040">
    <property type="entry name" value="ZINC/IRON TRANSPORTER"/>
    <property type="match status" value="1"/>
</dbReference>
<keyword evidence="2 5" id="KW-0812">Transmembrane</keyword>
<evidence type="ECO:0000256" key="3">
    <source>
        <dbReference type="ARBA" id="ARBA00022989"/>
    </source>
</evidence>
<feature type="transmembrane region" description="Helical" evidence="5">
    <location>
        <begin position="324"/>
        <end position="343"/>
    </location>
</feature>
<gene>
    <name evidence="6" type="ORF">GGX14DRAFT_362824</name>
</gene>
<keyword evidence="7" id="KW-1185">Reference proteome</keyword>
<dbReference type="AlphaFoldDB" id="A0AAD6VFP1"/>
<feature type="transmembrane region" description="Helical" evidence="5">
    <location>
        <begin position="40"/>
        <end position="61"/>
    </location>
</feature>
<evidence type="ECO:0000256" key="4">
    <source>
        <dbReference type="ARBA" id="ARBA00023136"/>
    </source>
</evidence>
<dbReference type="GO" id="GO:0005886">
    <property type="term" value="C:plasma membrane"/>
    <property type="evidence" value="ECO:0007669"/>
    <property type="project" value="TreeGrafter"/>
</dbReference>
<keyword evidence="4 5" id="KW-0472">Membrane</keyword>
<comment type="caution">
    <text evidence="6">The sequence shown here is derived from an EMBL/GenBank/DDBJ whole genome shotgun (WGS) entry which is preliminary data.</text>
</comment>
<comment type="subcellular location">
    <subcellularLocation>
        <location evidence="1">Membrane</location>
        <topology evidence="1">Multi-pass membrane protein</topology>
    </subcellularLocation>
</comment>
<dbReference type="EMBL" id="JARJCW010000026">
    <property type="protein sequence ID" value="KAJ7211309.1"/>
    <property type="molecule type" value="Genomic_DNA"/>
</dbReference>
<accession>A0AAD6VFP1</accession>
<dbReference type="GO" id="GO:0005385">
    <property type="term" value="F:zinc ion transmembrane transporter activity"/>
    <property type="evidence" value="ECO:0007669"/>
    <property type="project" value="TreeGrafter"/>
</dbReference>
<name>A0AAD6VFP1_9AGAR</name>
<evidence type="ECO:0000313" key="7">
    <source>
        <dbReference type="Proteomes" id="UP001219525"/>
    </source>
</evidence>
<sequence length="346" mass="37273">MLDILSSPPSSLPLTVHSRCNAIDSDAPPEVQQTYLSLRVVALFVILVGSTLSALTPVLLVRHAQLEPRSVTRKVPRALLDFSKYFGSGIILGTAFIHLLAPGIEALGSPCLPEEWRRYPYALGFCLCSIFSIFMVEIASVRYGLHRRAQAAAHHTEHRYEILKSHSSLRIRIIAEPLSSTINVIEPFKEACNEEDEVHSDVCVLIGLTLAVDPKFKVLFAVLVTHQIFEGLAIGSRLASVRLPARCAYVPITGAVVFGLSTPLGLAVGLASRARYSADASGARVVSGTLDSLSAGILIYTGLVELLGRDILLNKELMHGPLRSLAAALLCVVSGCCVMAILGKWA</sequence>
<dbReference type="PANTHER" id="PTHR11040:SF32">
    <property type="entry name" value="ZINC-REGULATED TRANSPORTER 1"/>
    <property type="match status" value="1"/>
</dbReference>
<proteinExistence type="predicted"/>
<feature type="transmembrane region" description="Helical" evidence="5">
    <location>
        <begin position="82"/>
        <end position="101"/>
    </location>
</feature>
<evidence type="ECO:0000256" key="1">
    <source>
        <dbReference type="ARBA" id="ARBA00004141"/>
    </source>
</evidence>
<evidence type="ECO:0000313" key="6">
    <source>
        <dbReference type="EMBL" id="KAJ7211309.1"/>
    </source>
</evidence>
<feature type="transmembrane region" description="Helical" evidence="5">
    <location>
        <begin position="121"/>
        <end position="141"/>
    </location>
</feature>
<evidence type="ECO:0000256" key="2">
    <source>
        <dbReference type="ARBA" id="ARBA00022692"/>
    </source>
</evidence>
<evidence type="ECO:0000256" key="5">
    <source>
        <dbReference type="SAM" id="Phobius"/>
    </source>
</evidence>
<feature type="transmembrane region" description="Helical" evidence="5">
    <location>
        <begin position="292"/>
        <end position="312"/>
    </location>
</feature>
<dbReference type="Proteomes" id="UP001219525">
    <property type="component" value="Unassembled WGS sequence"/>
</dbReference>
<feature type="transmembrane region" description="Helical" evidence="5">
    <location>
        <begin position="247"/>
        <end position="272"/>
    </location>
</feature>
<dbReference type="Pfam" id="PF02535">
    <property type="entry name" value="Zip"/>
    <property type="match status" value="2"/>
</dbReference>